<accession>A0A9P1E012</accession>
<feature type="region of interest" description="Disordered" evidence="1">
    <location>
        <begin position="1"/>
        <end position="21"/>
    </location>
</feature>
<comment type="caution">
    <text evidence="2">The sequence shown here is derived from an EMBL/GenBank/DDBJ whole genome shotgun (WGS) entry which is preliminary data.</text>
</comment>
<evidence type="ECO:0000256" key="1">
    <source>
        <dbReference type="SAM" id="MobiDB-lite"/>
    </source>
</evidence>
<dbReference type="AlphaFoldDB" id="A0A9P1E012"/>
<protein>
    <submittedName>
        <fullName evidence="2">Uncharacterized protein</fullName>
    </submittedName>
</protein>
<proteinExistence type="predicted"/>
<evidence type="ECO:0000313" key="3">
    <source>
        <dbReference type="Proteomes" id="UP001152484"/>
    </source>
</evidence>
<reference evidence="2" key="1">
    <citation type="submission" date="2022-07" db="EMBL/GenBank/DDBJ databases">
        <authorList>
            <person name="Macas J."/>
            <person name="Novak P."/>
            <person name="Neumann P."/>
        </authorList>
    </citation>
    <scope>NUCLEOTIDE SEQUENCE</scope>
</reference>
<dbReference type="EMBL" id="CAMAPE010000005">
    <property type="protein sequence ID" value="CAH9068090.1"/>
    <property type="molecule type" value="Genomic_DNA"/>
</dbReference>
<organism evidence="2 3">
    <name type="scientific">Cuscuta europaea</name>
    <name type="common">European dodder</name>
    <dbReference type="NCBI Taxonomy" id="41803"/>
    <lineage>
        <taxon>Eukaryota</taxon>
        <taxon>Viridiplantae</taxon>
        <taxon>Streptophyta</taxon>
        <taxon>Embryophyta</taxon>
        <taxon>Tracheophyta</taxon>
        <taxon>Spermatophyta</taxon>
        <taxon>Magnoliopsida</taxon>
        <taxon>eudicotyledons</taxon>
        <taxon>Gunneridae</taxon>
        <taxon>Pentapetalae</taxon>
        <taxon>asterids</taxon>
        <taxon>lamiids</taxon>
        <taxon>Solanales</taxon>
        <taxon>Convolvulaceae</taxon>
        <taxon>Cuscuteae</taxon>
        <taxon>Cuscuta</taxon>
        <taxon>Cuscuta subgen. Cuscuta</taxon>
    </lineage>
</organism>
<evidence type="ECO:0000313" key="2">
    <source>
        <dbReference type="EMBL" id="CAH9068090.1"/>
    </source>
</evidence>
<feature type="non-terminal residue" evidence="2">
    <location>
        <position position="101"/>
    </location>
</feature>
<sequence length="101" mass="10350">MSTSASTSLSTAVNTSHPASTAAASIVTSTGASTFFGMLPTITSVSSGVTFSSNFASPSRASMSYSLFQNIPPVFSWSAPIPVQAVPLDPPPSWPDHRLSA</sequence>
<dbReference type="Proteomes" id="UP001152484">
    <property type="component" value="Unassembled WGS sequence"/>
</dbReference>
<name>A0A9P1E012_CUSEU</name>
<gene>
    <name evidence="2" type="ORF">CEURO_LOCUS2720</name>
</gene>
<keyword evidence="3" id="KW-1185">Reference proteome</keyword>